<sequence length="346" mass="39354">MHGVFLGVCRLLVTLWFSSAHSGQPWSLHHMFDVVDEKLRKIKPPSFIPVLKGIMEDRYLYHHCKLVSAICLLTQDTISPAQIEAAKVLIVSYVADFARLYSLRYLGINVHQLLHLPKMVLDLGPLWVYNCFFLESFNGKLSRLFHGTQHVALQICSSISMLMQVPTLIGSLPPASKALEFCRYLESYTKSFKLADQIDNVTVAVGTYSRNAVQIRHSIQVLNRSMDTEYSVKSQRKESSFVAFDHDNTSKLGQILRFVRWSGCGNVCEAYCRNCPLSYIAIIEVYERQVYFVHDLHGVRLPYMHNVQKTESIVAVPVHSIQSLCFYIDVGGEKYIASPVNSLEIE</sequence>
<dbReference type="PANTHER" id="PTHR46579:SF1">
    <property type="entry name" value="F5_8 TYPE C DOMAIN-CONTAINING PROTEIN"/>
    <property type="match status" value="1"/>
</dbReference>
<organism evidence="2 3">
    <name type="scientific">Megalurothrips usitatus</name>
    <name type="common">bean blossom thrips</name>
    <dbReference type="NCBI Taxonomy" id="439358"/>
    <lineage>
        <taxon>Eukaryota</taxon>
        <taxon>Metazoa</taxon>
        <taxon>Ecdysozoa</taxon>
        <taxon>Arthropoda</taxon>
        <taxon>Hexapoda</taxon>
        <taxon>Insecta</taxon>
        <taxon>Pterygota</taxon>
        <taxon>Neoptera</taxon>
        <taxon>Paraneoptera</taxon>
        <taxon>Thysanoptera</taxon>
        <taxon>Terebrantia</taxon>
        <taxon>Thripoidea</taxon>
        <taxon>Thripidae</taxon>
        <taxon>Megalurothrips</taxon>
    </lineage>
</organism>
<keyword evidence="3" id="KW-1185">Reference proteome</keyword>
<feature type="chain" id="PRO_5043563651" evidence="1">
    <location>
        <begin position="21"/>
        <end position="346"/>
    </location>
</feature>
<evidence type="ECO:0000256" key="1">
    <source>
        <dbReference type="SAM" id="SignalP"/>
    </source>
</evidence>
<accession>A0AAV7XXB9</accession>
<comment type="caution">
    <text evidence="2">The sequence shown here is derived from an EMBL/GenBank/DDBJ whole genome shotgun (WGS) entry which is preliminary data.</text>
</comment>
<dbReference type="Proteomes" id="UP001075354">
    <property type="component" value="Chromosome 1"/>
</dbReference>
<gene>
    <name evidence="2" type="ORF">ONE63_000070</name>
</gene>
<dbReference type="PANTHER" id="PTHR46579">
    <property type="entry name" value="F5/8 TYPE C DOMAIN-CONTAINING PROTEIN-RELATED"/>
    <property type="match status" value="1"/>
</dbReference>
<feature type="signal peptide" evidence="1">
    <location>
        <begin position="1"/>
        <end position="20"/>
    </location>
</feature>
<keyword evidence="1" id="KW-0732">Signal</keyword>
<dbReference type="EMBL" id="JAPTSV010000001">
    <property type="protein sequence ID" value="KAJ1531389.1"/>
    <property type="molecule type" value="Genomic_DNA"/>
</dbReference>
<name>A0AAV7XXB9_9NEOP</name>
<dbReference type="AlphaFoldDB" id="A0AAV7XXB9"/>
<evidence type="ECO:0000313" key="2">
    <source>
        <dbReference type="EMBL" id="KAJ1531389.1"/>
    </source>
</evidence>
<protein>
    <submittedName>
        <fullName evidence="2">Uncharacterized protein</fullName>
    </submittedName>
</protein>
<evidence type="ECO:0000313" key="3">
    <source>
        <dbReference type="Proteomes" id="UP001075354"/>
    </source>
</evidence>
<reference evidence="2" key="1">
    <citation type="submission" date="2022-12" db="EMBL/GenBank/DDBJ databases">
        <title>Chromosome-level genome assembly of the bean flower thrips Megalurothrips usitatus.</title>
        <authorList>
            <person name="Ma L."/>
            <person name="Liu Q."/>
            <person name="Li H."/>
            <person name="Cai W."/>
        </authorList>
    </citation>
    <scope>NUCLEOTIDE SEQUENCE</scope>
    <source>
        <strain evidence="2">Cailab_2022a</strain>
    </source>
</reference>
<proteinExistence type="predicted"/>